<dbReference type="CDD" id="cd10536">
    <property type="entry name" value="SET_SMYD4"/>
    <property type="match status" value="1"/>
</dbReference>
<dbReference type="InterPro" id="IPR044421">
    <property type="entry name" value="SMYD4_SET"/>
</dbReference>
<dbReference type="GO" id="GO:0032259">
    <property type="term" value="P:methylation"/>
    <property type="evidence" value="ECO:0007669"/>
    <property type="project" value="UniProtKB-KW"/>
</dbReference>
<dbReference type="GO" id="GO:0005634">
    <property type="term" value="C:nucleus"/>
    <property type="evidence" value="ECO:0007669"/>
    <property type="project" value="TreeGrafter"/>
</dbReference>
<dbReference type="Gene3D" id="1.25.40.10">
    <property type="entry name" value="Tetratricopeptide repeat domain"/>
    <property type="match status" value="2"/>
</dbReference>
<dbReference type="GO" id="GO:0042051">
    <property type="term" value="P:compound eye photoreceptor development"/>
    <property type="evidence" value="ECO:0007669"/>
    <property type="project" value="TreeGrafter"/>
</dbReference>
<keyword evidence="4" id="KW-1185">Reference proteome</keyword>
<keyword evidence="3" id="KW-0949">S-adenosyl-L-methionine</keyword>
<sequence length="738" mass="83973">MPRVYEDFDPKYASICSDVTVYSNNKGFFKSLAEEIVSLAEVDGWMQTFEDVEDDKKVTTVLENNTIMNALNEVLSRIQPMFRGKDARISYERRMAAQTCLKDGDLTKSLALASQAVLRAPMTGTEEIIDAGVSLALALWLRSEILLRFNRPEAALEDLKIALKERLPARMRSEYYWRMGHCYKGAGEPTRAKVSYELAGRLLGNNEQAKAQLAKDIESLDYTSTPKHHHKPEVYVTGGAKLNLPSLSKKVKVIEEKDKGRFAIADENVKVGDILLVDRPYAACLLSEYYGSHCLHCFQRLENCDDGAPVWCPNCSGVAFCTTKCRDAAVSTYHAYECQFLDLFIGSGMSMLSHISLRMVTQAGYETSQQIYAKYLSNEIKTVESSVLNDIEGVTKKNKLKSRKERLNRTKKGLKSFEEKNSNDDAIETKPEDKASYNEMLELTAAQIYSLCSHSQQRKGADYLKRIIMGMFLTQCLKISGYFKTCSEDNMTKAEKNTCELLVRNLQLLQFNAHEIYETVRGNHQFSGSKPVYTAVGIYPTGALFNHECYPAVARYFDRQNIILRAIRPLRPGEVVSENYGPHFLMRGLKERQRMLASRYWFCCDCTACKENWPTLKQMDAEPTLYLRCPNDKCHGKFRQGKNIANRCPRCSIKIDKELFKDHIDSINECLSQYKDGAKAMEHEHPQEAIQILSNAVDSFYKMAQPPHRETHIAQESLRSCFATEGNVYIVKTEQKEK</sequence>
<dbReference type="Gene3D" id="6.10.140.2220">
    <property type="match status" value="1"/>
</dbReference>
<keyword evidence="2" id="KW-0808">Transferase</keyword>
<name>A0A6J1N7F2_BICAN</name>
<proteinExistence type="predicted"/>
<dbReference type="Gene3D" id="2.170.270.10">
    <property type="entry name" value="SET domain"/>
    <property type="match status" value="2"/>
</dbReference>
<dbReference type="SUPFAM" id="SSF82199">
    <property type="entry name" value="SET domain"/>
    <property type="match status" value="1"/>
</dbReference>
<evidence type="ECO:0000256" key="3">
    <source>
        <dbReference type="ARBA" id="ARBA00022691"/>
    </source>
</evidence>
<dbReference type="PANTHER" id="PTHR46165">
    <property type="entry name" value="SET AND MYND DOMAIN-CONTAINING PROTEIN 4"/>
    <property type="match status" value="1"/>
</dbReference>
<dbReference type="GeneID" id="112047951"/>
<dbReference type="Proteomes" id="UP001652582">
    <property type="component" value="Chromosome Z"/>
</dbReference>
<dbReference type="RefSeq" id="XP_023941047.2">
    <property type="nucleotide sequence ID" value="XM_024085279.2"/>
</dbReference>
<dbReference type="InterPro" id="IPR046341">
    <property type="entry name" value="SET_dom_sf"/>
</dbReference>
<dbReference type="SUPFAM" id="SSF48452">
    <property type="entry name" value="TPR-like"/>
    <property type="match status" value="1"/>
</dbReference>
<dbReference type="OrthoDB" id="1028014at2759"/>
<organism evidence="4 5">
    <name type="scientific">Bicyclus anynana</name>
    <name type="common">Squinting bush brown butterfly</name>
    <dbReference type="NCBI Taxonomy" id="110368"/>
    <lineage>
        <taxon>Eukaryota</taxon>
        <taxon>Metazoa</taxon>
        <taxon>Ecdysozoa</taxon>
        <taxon>Arthropoda</taxon>
        <taxon>Hexapoda</taxon>
        <taxon>Insecta</taxon>
        <taxon>Pterygota</taxon>
        <taxon>Neoptera</taxon>
        <taxon>Endopterygota</taxon>
        <taxon>Lepidoptera</taxon>
        <taxon>Glossata</taxon>
        <taxon>Ditrysia</taxon>
        <taxon>Papilionoidea</taxon>
        <taxon>Nymphalidae</taxon>
        <taxon>Satyrinae</taxon>
        <taxon>Satyrini</taxon>
        <taxon>Mycalesina</taxon>
        <taxon>Bicyclus</taxon>
    </lineage>
</organism>
<evidence type="ECO:0000256" key="1">
    <source>
        <dbReference type="ARBA" id="ARBA00022603"/>
    </source>
</evidence>
<dbReference type="Gene3D" id="1.10.220.160">
    <property type="match status" value="1"/>
</dbReference>
<dbReference type="InterPro" id="IPR011990">
    <property type="entry name" value="TPR-like_helical_dom_sf"/>
</dbReference>
<evidence type="ECO:0000313" key="5">
    <source>
        <dbReference type="RefSeq" id="XP_023941047.2"/>
    </source>
</evidence>
<protein>
    <submittedName>
        <fullName evidence="5">SET and MYND domain-containing protein 4</fullName>
    </submittedName>
</protein>
<dbReference type="PANTHER" id="PTHR46165:SF5">
    <property type="entry name" value="RE32936P"/>
    <property type="match status" value="1"/>
</dbReference>
<gene>
    <name evidence="5" type="primary">LOC112047951</name>
</gene>
<dbReference type="AlphaFoldDB" id="A0A6J1N7F2"/>
<dbReference type="KEGG" id="bany:112047951"/>
<dbReference type="GO" id="GO:0008168">
    <property type="term" value="F:methyltransferase activity"/>
    <property type="evidence" value="ECO:0007669"/>
    <property type="project" value="UniProtKB-KW"/>
</dbReference>
<dbReference type="InterPro" id="IPR052097">
    <property type="entry name" value="SET-MYND_domain_protein"/>
</dbReference>
<evidence type="ECO:0000256" key="2">
    <source>
        <dbReference type="ARBA" id="ARBA00022679"/>
    </source>
</evidence>
<dbReference type="GO" id="GO:0042826">
    <property type="term" value="F:histone deacetylase binding"/>
    <property type="evidence" value="ECO:0007669"/>
    <property type="project" value="TreeGrafter"/>
</dbReference>
<dbReference type="PROSITE" id="PS50096">
    <property type="entry name" value="IQ"/>
    <property type="match status" value="1"/>
</dbReference>
<dbReference type="GO" id="GO:0005737">
    <property type="term" value="C:cytoplasm"/>
    <property type="evidence" value="ECO:0007669"/>
    <property type="project" value="TreeGrafter"/>
</dbReference>
<keyword evidence="1" id="KW-0489">Methyltransferase</keyword>
<evidence type="ECO:0000313" key="4">
    <source>
        <dbReference type="Proteomes" id="UP001652582"/>
    </source>
</evidence>
<reference evidence="5" key="1">
    <citation type="submission" date="2025-08" db="UniProtKB">
        <authorList>
            <consortium name="RefSeq"/>
        </authorList>
    </citation>
    <scope>IDENTIFICATION</scope>
</reference>
<accession>A0A6J1N7F2</accession>